<evidence type="ECO:0000313" key="11">
    <source>
        <dbReference type="Proteomes" id="UP001243757"/>
    </source>
</evidence>
<dbReference type="PANTHER" id="PTHR39322:SF1">
    <property type="entry name" value="ISOVALERYL-HOMOSERINE LACTONE SYNTHASE"/>
    <property type="match status" value="1"/>
</dbReference>
<accession>A0ABT7F3U6</accession>
<dbReference type="PRINTS" id="PR01549">
    <property type="entry name" value="AUTOINDCRSYN"/>
</dbReference>
<dbReference type="PANTHER" id="PTHR39322">
    <property type="entry name" value="ACYL-HOMOSERINE-LACTONE SYNTHASE"/>
    <property type="match status" value="1"/>
</dbReference>
<dbReference type="Gene3D" id="3.40.630.30">
    <property type="match status" value="1"/>
</dbReference>
<comment type="caution">
    <text evidence="10">The sequence shown here is derived from an EMBL/GenBank/DDBJ whole genome shotgun (WGS) entry which is preliminary data.</text>
</comment>
<dbReference type="PROSITE" id="PS51187">
    <property type="entry name" value="AUTOINDUCER_SYNTH_2"/>
    <property type="match status" value="1"/>
</dbReference>
<dbReference type="RefSeq" id="WP_284482063.1">
    <property type="nucleotide sequence ID" value="NZ_JASNJD010000013.1"/>
</dbReference>
<comment type="catalytic activity">
    <reaction evidence="6 8">
        <text>a fatty acyl-[ACP] + S-adenosyl-L-methionine = an N-acyl-L-homoserine lactone + S-methyl-5'-thioadenosine + holo-[ACP] + H(+)</text>
        <dbReference type="Rhea" id="RHEA:10096"/>
        <dbReference type="Rhea" id="RHEA-COMP:9685"/>
        <dbReference type="Rhea" id="RHEA-COMP:14125"/>
        <dbReference type="ChEBI" id="CHEBI:15378"/>
        <dbReference type="ChEBI" id="CHEBI:17509"/>
        <dbReference type="ChEBI" id="CHEBI:55474"/>
        <dbReference type="ChEBI" id="CHEBI:59789"/>
        <dbReference type="ChEBI" id="CHEBI:64479"/>
        <dbReference type="ChEBI" id="CHEBI:138651"/>
        <dbReference type="EC" id="2.3.1.184"/>
    </reaction>
</comment>
<dbReference type="Pfam" id="PF00765">
    <property type="entry name" value="Autoind_synth"/>
    <property type="match status" value="1"/>
</dbReference>
<evidence type="ECO:0000313" key="10">
    <source>
        <dbReference type="EMBL" id="MDK3019260.1"/>
    </source>
</evidence>
<evidence type="ECO:0000256" key="3">
    <source>
        <dbReference type="ARBA" id="ARBA00022679"/>
    </source>
</evidence>
<evidence type="ECO:0000256" key="6">
    <source>
        <dbReference type="ARBA" id="ARBA00048576"/>
    </source>
</evidence>
<dbReference type="SUPFAM" id="SSF55729">
    <property type="entry name" value="Acyl-CoA N-acyltransferases (Nat)"/>
    <property type="match status" value="1"/>
</dbReference>
<keyword evidence="11" id="KW-1185">Reference proteome</keyword>
<comment type="similarity">
    <text evidence="7 8">Belongs to the autoinducer synthase family.</text>
</comment>
<reference evidence="10 11" key="1">
    <citation type="submission" date="2023-05" db="EMBL/GenBank/DDBJ databases">
        <title>Pseudodonghicola sp. nov.</title>
        <authorList>
            <person name="Huang J."/>
        </authorList>
    </citation>
    <scope>NUCLEOTIDE SEQUENCE [LARGE SCALE GENOMIC DNA]</scope>
    <source>
        <strain evidence="10 11">IC7</strain>
    </source>
</reference>
<gene>
    <name evidence="10" type="ORF">QO033_16390</name>
</gene>
<organism evidence="10 11">
    <name type="scientific">Pseudodonghicola flavimaris</name>
    <dbReference type="NCBI Taxonomy" id="3050036"/>
    <lineage>
        <taxon>Bacteria</taxon>
        <taxon>Pseudomonadati</taxon>
        <taxon>Pseudomonadota</taxon>
        <taxon>Alphaproteobacteria</taxon>
        <taxon>Rhodobacterales</taxon>
        <taxon>Paracoccaceae</taxon>
        <taxon>Pseudodonghicola</taxon>
    </lineage>
</organism>
<dbReference type="PROSITE" id="PS00949">
    <property type="entry name" value="AUTOINDUCER_SYNTH_1"/>
    <property type="match status" value="1"/>
</dbReference>
<evidence type="ECO:0000256" key="9">
    <source>
        <dbReference type="SAM" id="MobiDB-lite"/>
    </source>
</evidence>
<sequence length="317" mass="35463">MIIVIDGLNRHKFGELLDEMYRLRARVFEGRLGWDVKVKDGKEIDEFDSLDPAHVVCLDEDGDVVGCMRLLQTTGPHMLADVFYELLDGEPPLRSSRIWEATRFCVDTRKLTGTKKRNSISYVTSEVMVGAFEYAQEAGVLDAVAVIDPVMNRVMKRSRNAPYDYIGSPKPMGVVTAMAALMDCSDERIEGIREFAGIRHDVFLSDEDALKLFYKNRTPAMASKSMAELFPDMDGEDITADKQKYAEALKQYCYEQVMNATTPKEVDAAMALMEALRDRFEAAAGEAEEEEETTIDLPATASSGKPDGMQRAMTSFD</sequence>
<feature type="region of interest" description="Disordered" evidence="9">
    <location>
        <begin position="282"/>
        <end position="317"/>
    </location>
</feature>
<evidence type="ECO:0000256" key="2">
    <source>
        <dbReference type="ARBA" id="ARBA00022654"/>
    </source>
</evidence>
<protein>
    <recommendedName>
        <fullName evidence="1 8">Acyl-homoserine-lactone synthase</fullName>
        <ecNumber evidence="1 8">2.3.1.184</ecNumber>
    </recommendedName>
    <alternativeName>
        <fullName evidence="8">Autoinducer synthesis protein</fullName>
    </alternativeName>
</protein>
<dbReference type="Proteomes" id="UP001243757">
    <property type="component" value="Unassembled WGS sequence"/>
</dbReference>
<dbReference type="InterPro" id="IPR016181">
    <property type="entry name" value="Acyl_CoA_acyltransferase"/>
</dbReference>
<evidence type="ECO:0000256" key="4">
    <source>
        <dbReference type="ARBA" id="ARBA00022691"/>
    </source>
</evidence>
<dbReference type="EMBL" id="JASNJD010000013">
    <property type="protein sequence ID" value="MDK3019260.1"/>
    <property type="molecule type" value="Genomic_DNA"/>
</dbReference>
<evidence type="ECO:0000256" key="5">
    <source>
        <dbReference type="ARBA" id="ARBA00022929"/>
    </source>
</evidence>
<keyword evidence="4 8" id="KW-0949">S-adenosyl-L-methionine</keyword>
<dbReference type="InterPro" id="IPR001690">
    <property type="entry name" value="Autoind_synthase"/>
</dbReference>
<evidence type="ECO:0000256" key="1">
    <source>
        <dbReference type="ARBA" id="ARBA00012340"/>
    </source>
</evidence>
<proteinExistence type="inferred from homology"/>
<keyword evidence="2 7" id="KW-0673">Quorum sensing</keyword>
<evidence type="ECO:0000256" key="7">
    <source>
        <dbReference type="PROSITE-ProRule" id="PRU00533"/>
    </source>
</evidence>
<name>A0ABT7F3U6_9RHOB</name>
<evidence type="ECO:0000256" key="8">
    <source>
        <dbReference type="RuleBase" id="RU361135"/>
    </source>
</evidence>
<keyword evidence="5 7" id="KW-0071">Autoinducer synthesis</keyword>
<dbReference type="InterPro" id="IPR018311">
    <property type="entry name" value="Autoind_synth_CS"/>
</dbReference>
<dbReference type="EC" id="2.3.1.184" evidence="1 8"/>
<keyword evidence="3 8" id="KW-0808">Transferase</keyword>